<dbReference type="RefSeq" id="WP_345251452.1">
    <property type="nucleotide sequence ID" value="NZ_BAABFO010000022.1"/>
</dbReference>
<comment type="caution">
    <text evidence="2">The sequence shown here is derived from an EMBL/GenBank/DDBJ whole genome shotgun (WGS) entry which is preliminary data.</text>
</comment>
<dbReference type="Proteomes" id="UP001501671">
    <property type="component" value="Unassembled WGS sequence"/>
</dbReference>
<keyword evidence="3" id="KW-1185">Reference proteome</keyword>
<reference evidence="3" key="1">
    <citation type="journal article" date="2019" name="Int. J. Syst. Evol. Microbiol.">
        <title>The Global Catalogue of Microorganisms (GCM) 10K type strain sequencing project: providing services to taxonomists for standard genome sequencing and annotation.</title>
        <authorList>
            <consortium name="The Broad Institute Genomics Platform"/>
            <consortium name="The Broad Institute Genome Sequencing Center for Infectious Disease"/>
            <person name="Wu L."/>
            <person name="Ma J."/>
        </authorList>
    </citation>
    <scope>NUCLEOTIDE SEQUENCE [LARGE SCALE GENOMIC DNA]</scope>
    <source>
        <strain evidence="3">JCM 17666</strain>
    </source>
</reference>
<dbReference type="InterPro" id="IPR029058">
    <property type="entry name" value="AB_hydrolase_fold"/>
</dbReference>
<evidence type="ECO:0000259" key="1">
    <source>
        <dbReference type="Pfam" id="PF00561"/>
    </source>
</evidence>
<dbReference type="InterPro" id="IPR050228">
    <property type="entry name" value="Carboxylesterase_BioH"/>
</dbReference>
<dbReference type="GO" id="GO:0016787">
    <property type="term" value="F:hydrolase activity"/>
    <property type="evidence" value="ECO:0007669"/>
    <property type="project" value="UniProtKB-KW"/>
</dbReference>
<dbReference type="Pfam" id="PF00561">
    <property type="entry name" value="Abhydrolase_1"/>
    <property type="match status" value="1"/>
</dbReference>
<dbReference type="Gene3D" id="3.40.50.1820">
    <property type="entry name" value="alpha/beta hydrolase"/>
    <property type="match status" value="1"/>
</dbReference>
<evidence type="ECO:0000313" key="2">
    <source>
        <dbReference type="EMBL" id="GAA4339527.1"/>
    </source>
</evidence>
<sequence>MLVFPTWACGAHLRANGIRQHYYRLGEDGPPLVLVPGIVSPAALWLHVGTRLARHFRVHLLDVRGRGLSESGAHLDYGLDACADDVEAFAHALGLSGYTLVGHSMGARIGLRLARRGAGAVNHLVLLDPPASAPGRRPYPVDMARSVKMVQAALRGEGEAYLRSPGVAPWPEPLLRLRAEWLATCDLRAIEVAYRDFHAQDPYDDLRRATVRTSLLAAGASGVIQDGDLADLRAANPALRIEVLKGAAHQFQAENIDAFMSALGSVLGVALQ</sequence>
<dbReference type="SUPFAM" id="SSF53474">
    <property type="entry name" value="alpha/beta-Hydrolases"/>
    <property type="match status" value="1"/>
</dbReference>
<proteinExistence type="predicted"/>
<dbReference type="PANTHER" id="PTHR43194">
    <property type="entry name" value="HYDROLASE ALPHA/BETA FOLD FAMILY"/>
    <property type="match status" value="1"/>
</dbReference>
<dbReference type="PANTHER" id="PTHR43194:SF2">
    <property type="entry name" value="PEROXISOMAL MEMBRANE PROTEIN LPX1"/>
    <property type="match status" value="1"/>
</dbReference>
<keyword evidence="2" id="KW-0378">Hydrolase</keyword>
<protein>
    <submittedName>
        <fullName evidence="2">Alpha/beta hydrolase</fullName>
    </submittedName>
</protein>
<accession>A0ABP8HHQ6</accession>
<evidence type="ECO:0000313" key="3">
    <source>
        <dbReference type="Proteomes" id="UP001501671"/>
    </source>
</evidence>
<dbReference type="EMBL" id="BAABFO010000022">
    <property type="protein sequence ID" value="GAA4339527.1"/>
    <property type="molecule type" value="Genomic_DNA"/>
</dbReference>
<name>A0ABP8HHQ6_9BURK</name>
<feature type="domain" description="AB hydrolase-1" evidence="1">
    <location>
        <begin position="30"/>
        <end position="134"/>
    </location>
</feature>
<gene>
    <name evidence="2" type="ORF">GCM10023144_37900</name>
</gene>
<dbReference type="InterPro" id="IPR000073">
    <property type="entry name" value="AB_hydrolase_1"/>
</dbReference>
<organism evidence="2 3">
    <name type="scientific">Pigmentiphaga soli</name>
    <dbReference type="NCBI Taxonomy" id="1007095"/>
    <lineage>
        <taxon>Bacteria</taxon>
        <taxon>Pseudomonadati</taxon>
        <taxon>Pseudomonadota</taxon>
        <taxon>Betaproteobacteria</taxon>
        <taxon>Burkholderiales</taxon>
        <taxon>Alcaligenaceae</taxon>
        <taxon>Pigmentiphaga</taxon>
    </lineage>
</organism>